<evidence type="ECO:0000256" key="1">
    <source>
        <dbReference type="SAM" id="MobiDB-lite"/>
    </source>
</evidence>
<dbReference type="RefSeq" id="WP_378058995.1">
    <property type="nucleotide sequence ID" value="NZ_JBHSIS010000017.1"/>
</dbReference>
<reference evidence="3" key="1">
    <citation type="journal article" date="2019" name="Int. J. Syst. Evol. Microbiol.">
        <title>The Global Catalogue of Microorganisms (GCM) 10K type strain sequencing project: providing services to taxonomists for standard genome sequencing and annotation.</title>
        <authorList>
            <consortium name="The Broad Institute Genomics Platform"/>
            <consortium name="The Broad Institute Genome Sequencing Center for Infectious Disease"/>
            <person name="Wu L."/>
            <person name="Ma J."/>
        </authorList>
    </citation>
    <scope>NUCLEOTIDE SEQUENCE [LARGE SCALE GENOMIC DNA]</scope>
    <source>
        <strain evidence="3">ZS-22-S1</strain>
    </source>
</reference>
<proteinExistence type="predicted"/>
<evidence type="ECO:0000313" key="2">
    <source>
        <dbReference type="EMBL" id="MFC4857003.1"/>
    </source>
</evidence>
<organism evidence="2 3">
    <name type="scientific">Actinophytocola glycyrrhizae</name>
    <dbReference type="NCBI Taxonomy" id="2044873"/>
    <lineage>
        <taxon>Bacteria</taxon>
        <taxon>Bacillati</taxon>
        <taxon>Actinomycetota</taxon>
        <taxon>Actinomycetes</taxon>
        <taxon>Pseudonocardiales</taxon>
        <taxon>Pseudonocardiaceae</taxon>
    </lineage>
</organism>
<evidence type="ECO:0000313" key="3">
    <source>
        <dbReference type="Proteomes" id="UP001595859"/>
    </source>
</evidence>
<feature type="compositionally biased region" description="Basic and acidic residues" evidence="1">
    <location>
        <begin position="1"/>
        <end position="18"/>
    </location>
</feature>
<dbReference type="Proteomes" id="UP001595859">
    <property type="component" value="Unassembled WGS sequence"/>
</dbReference>
<protein>
    <submittedName>
        <fullName evidence="2">Uncharacterized protein</fullName>
    </submittedName>
</protein>
<keyword evidence="3" id="KW-1185">Reference proteome</keyword>
<comment type="caution">
    <text evidence="2">The sequence shown here is derived from an EMBL/GenBank/DDBJ whole genome shotgun (WGS) entry which is preliminary data.</text>
</comment>
<accession>A0ABV9S5L6</accession>
<feature type="region of interest" description="Disordered" evidence="1">
    <location>
        <begin position="1"/>
        <end position="24"/>
    </location>
</feature>
<name>A0ABV9S5L6_9PSEU</name>
<gene>
    <name evidence="2" type="ORF">ACFPCV_26200</name>
</gene>
<dbReference type="EMBL" id="JBHSIS010000017">
    <property type="protein sequence ID" value="MFC4857003.1"/>
    <property type="molecule type" value="Genomic_DNA"/>
</dbReference>
<sequence length="65" mass="7242">MPIFELPRERNNARHDDNAPATPVNLVEDLQPRPQTNLARGIVWADILADIAADEAARQQLRDAA</sequence>